<dbReference type="PANTHER" id="PTHR42958">
    <property type="entry name" value="HYDROGENASE-2 LARGE CHAIN"/>
    <property type="match status" value="1"/>
</dbReference>
<dbReference type="GO" id="GO:0033748">
    <property type="term" value="F:hydrogenase (acceptor) activity"/>
    <property type="evidence" value="ECO:0007669"/>
    <property type="project" value="UniProtKB-EC"/>
</dbReference>
<dbReference type="Gene3D" id="1.10.645.10">
    <property type="entry name" value="Cytochrome-c3 Hydrogenase, chain B"/>
    <property type="match status" value="1"/>
</dbReference>
<comment type="catalytic activity">
    <reaction evidence="10">
        <text>H2 + A = AH2</text>
        <dbReference type="Rhea" id="RHEA:12116"/>
        <dbReference type="ChEBI" id="CHEBI:13193"/>
        <dbReference type="ChEBI" id="CHEBI:17499"/>
        <dbReference type="ChEBI" id="CHEBI:18276"/>
        <dbReference type="EC" id="1.12.99.6"/>
    </reaction>
</comment>
<keyword evidence="11" id="KW-0408">Iron</keyword>
<dbReference type="FunFam" id="1.10.645.10:FF:000002">
    <property type="entry name" value="Hydrogenase 2 large subunit"/>
    <property type="match status" value="1"/>
</dbReference>
<evidence type="ECO:0000256" key="12">
    <source>
        <dbReference type="SAM" id="MobiDB-lite"/>
    </source>
</evidence>
<comment type="subunit">
    <text evidence="4">Heterodimer of a large and a small subunit.</text>
</comment>
<keyword evidence="11" id="KW-0460">Magnesium</keyword>
<dbReference type="PANTHER" id="PTHR42958:SF3">
    <property type="entry name" value="HYDROGENASE-1 LARGE CHAIN"/>
    <property type="match status" value="1"/>
</dbReference>
<organism evidence="13 14">
    <name type="scientific">Escherichia coli</name>
    <dbReference type="NCBI Taxonomy" id="562"/>
    <lineage>
        <taxon>Bacteria</taxon>
        <taxon>Pseudomonadati</taxon>
        <taxon>Pseudomonadota</taxon>
        <taxon>Gammaproteobacteria</taxon>
        <taxon>Enterobacterales</taxon>
        <taxon>Enterobacteriaceae</taxon>
        <taxon>Escherichia</taxon>
    </lineage>
</organism>
<comment type="similarity">
    <text evidence="3">Belongs to the [NiFe]/[NiFeSe] hydrogenase large subunit family.</text>
</comment>
<evidence type="ECO:0000256" key="5">
    <source>
        <dbReference type="ARBA" id="ARBA00012082"/>
    </source>
</evidence>
<evidence type="ECO:0000256" key="2">
    <source>
        <dbReference type="ARBA" id="ARBA00004202"/>
    </source>
</evidence>
<protein>
    <recommendedName>
        <fullName evidence="5">hydrogenase (acceptor)</fullName>
        <ecNumber evidence="5">1.12.99.6</ecNumber>
    </recommendedName>
    <alternativeName>
        <fullName evidence="9">NiFe hydrogenase</fullName>
    </alternativeName>
</protein>
<dbReference type="EMBL" id="UFXW01000004">
    <property type="protein sequence ID" value="STC88760.1"/>
    <property type="molecule type" value="Genomic_DNA"/>
</dbReference>
<dbReference type="SUPFAM" id="SSF56762">
    <property type="entry name" value="HydB/Nqo4-like"/>
    <property type="match status" value="1"/>
</dbReference>
<evidence type="ECO:0000313" key="13">
    <source>
        <dbReference type="EMBL" id="STC88760.1"/>
    </source>
</evidence>
<feature type="binding site" evidence="11">
    <location>
        <position position="79"/>
    </location>
    <ligand>
        <name>Fe cation</name>
        <dbReference type="ChEBI" id="CHEBI:24875"/>
    </ligand>
</feature>
<evidence type="ECO:0000256" key="4">
    <source>
        <dbReference type="ARBA" id="ARBA00011771"/>
    </source>
</evidence>
<keyword evidence="6 11" id="KW-0533">Nickel</keyword>
<evidence type="ECO:0000256" key="6">
    <source>
        <dbReference type="ARBA" id="ARBA00022596"/>
    </source>
</evidence>
<reference evidence="13 14" key="1">
    <citation type="submission" date="2018-06" db="EMBL/GenBank/DDBJ databases">
        <authorList>
            <consortium name="Pathogen Informatics"/>
            <person name="Doyle S."/>
        </authorList>
    </citation>
    <scope>NUCLEOTIDE SEQUENCE [LARGE SCALE GENOMIC DNA]</scope>
    <source>
        <strain evidence="13 14">NCTC10767</strain>
    </source>
</reference>
<sequence>MSTQYETQGYTINNAGRRLVVDPITRIEGHMRCEVNINDQNVITNAVSCGTMFRGLEIILQGRDPRDAWAFVERICGVCTGVHALASVYAIEDAIGIKVPDNANIIRNIMLATLWCHDHLVHFYQLAGMDWIDVLDALKADPRKTSELAQSLSSWPKSSPGYFFDVQNRLKKFVEGGQLGIFRNGYWGHPQYKLPPEANLMGFAHYLEALDFQREIVKIHAVFGGKNPHPNWIVGGMPCAINIDESGAVGAVNMERLNLVQSIITRTADFINNVMIPDALAIGQFNKPWSEIGTGLSDKCVLSYGAFPDIANDFSEKSLLMPGGAVINGDFNNVLPVDLVDPQQVQEFVDHAWYRYPNDQVGRHPFDGITDPWYNPGDVKGSDTNIQQLNEQERYSWIKAPRWRGNAMEVGPLARTLIAYHKGDAATVESVDRMMSALKLPLSGIQSTLGRILCRAHEAQWAAGKLQYFFDKLMTNLKTAILPPLPRKNGNQQPGRQSAVVSVLPKHRAGR</sequence>
<proteinExistence type="inferred from homology"/>
<feature type="binding site" evidence="11">
    <location>
        <position position="76"/>
    </location>
    <ligand>
        <name>Ni(2+)</name>
        <dbReference type="ChEBI" id="CHEBI:49786"/>
    </ligand>
</feature>
<feature type="binding site" evidence="11">
    <location>
        <position position="57"/>
    </location>
    <ligand>
        <name>Mg(2+)</name>
        <dbReference type="ChEBI" id="CHEBI:18420"/>
    </ligand>
</feature>
<dbReference type="GO" id="GO:0008901">
    <property type="term" value="F:ferredoxin hydrogenase activity"/>
    <property type="evidence" value="ECO:0007669"/>
    <property type="project" value="InterPro"/>
</dbReference>
<keyword evidence="7 11" id="KW-0479">Metal-binding</keyword>
<evidence type="ECO:0000256" key="10">
    <source>
        <dbReference type="ARBA" id="ARBA00048757"/>
    </source>
</evidence>
<feature type="region of interest" description="Disordered" evidence="12">
    <location>
        <begin position="484"/>
        <end position="511"/>
    </location>
</feature>
<comment type="cofactor">
    <cofactor evidence="11">
        <name>Fe cation</name>
        <dbReference type="ChEBI" id="CHEBI:24875"/>
    </cofactor>
</comment>
<evidence type="ECO:0000313" key="14">
    <source>
        <dbReference type="Proteomes" id="UP000254647"/>
    </source>
</evidence>
<comment type="cofactor">
    <cofactor evidence="1 11">
        <name>Ni(2+)</name>
        <dbReference type="ChEBI" id="CHEBI:49786"/>
    </cofactor>
</comment>
<feature type="binding site" evidence="11">
    <location>
        <position position="79"/>
    </location>
    <ligand>
        <name>Ni(2+)</name>
        <dbReference type="ChEBI" id="CHEBI:49786"/>
    </ligand>
</feature>
<dbReference type="InterPro" id="IPR029014">
    <property type="entry name" value="NiFe-Hase_large"/>
</dbReference>
<feature type="compositionally biased region" description="Polar residues" evidence="12">
    <location>
        <begin position="489"/>
        <end position="500"/>
    </location>
</feature>
<dbReference type="InterPro" id="IPR001501">
    <property type="entry name" value="Ni-dep_hyd_lsu"/>
</dbReference>
<dbReference type="Pfam" id="PF00374">
    <property type="entry name" value="NiFeSe_Hases"/>
    <property type="match status" value="1"/>
</dbReference>
<evidence type="ECO:0000256" key="8">
    <source>
        <dbReference type="ARBA" id="ARBA00023002"/>
    </source>
</evidence>
<evidence type="ECO:0000256" key="1">
    <source>
        <dbReference type="ARBA" id="ARBA00001967"/>
    </source>
</evidence>
<evidence type="ECO:0000256" key="11">
    <source>
        <dbReference type="PIRSR" id="PIRSR601501-1"/>
    </source>
</evidence>
<evidence type="ECO:0000256" key="7">
    <source>
        <dbReference type="ARBA" id="ARBA00022723"/>
    </source>
</evidence>
<dbReference type="PROSITE" id="PS00507">
    <property type="entry name" value="NI_HGENASE_L_1"/>
    <property type="match status" value="1"/>
</dbReference>
<evidence type="ECO:0000256" key="9">
    <source>
        <dbReference type="ARBA" id="ARBA00031163"/>
    </source>
</evidence>
<dbReference type="EC" id="1.12.99.6" evidence="5"/>
<dbReference type="InterPro" id="IPR018194">
    <property type="entry name" value="Ni-dep_hyd_lsu_Ni_BS"/>
</dbReference>
<name>A0A376DFZ3_ECOLX</name>
<accession>A0A376DFZ3</accession>
<dbReference type="AlphaFoldDB" id="A0A376DFZ3"/>
<dbReference type="GO" id="GO:0016151">
    <property type="term" value="F:nickel cation binding"/>
    <property type="evidence" value="ECO:0007669"/>
    <property type="project" value="InterPro"/>
</dbReference>
<dbReference type="NCBIfam" id="NF007550">
    <property type="entry name" value="PRK10170.1"/>
    <property type="match status" value="1"/>
</dbReference>
<keyword evidence="8 13" id="KW-0560">Oxidoreductase</keyword>
<dbReference type="InterPro" id="IPR050867">
    <property type="entry name" value="NiFe/NiFeSe_hydrgnase_LSU"/>
</dbReference>
<dbReference type="Proteomes" id="UP000254647">
    <property type="component" value="Unassembled WGS sequence"/>
</dbReference>
<comment type="subcellular location">
    <subcellularLocation>
        <location evidence="2">Cell membrane</location>
        <topology evidence="2">Peripheral membrane protein</topology>
    </subcellularLocation>
</comment>
<dbReference type="GO" id="GO:0005886">
    <property type="term" value="C:plasma membrane"/>
    <property type="evidence" value="ECO:0007669"/>
    <property type="project" value="UniProtKB-SubCell"/>
</dbReference>
<evidence type="ECO:0000256" key="3">
    <source>
        <dbReference type="ARBA" id="ARBA00009292"/>
    </source>
</evidence>
<gene>
    <name evidence="13" type="primary">hyaB_1</name>
    <name evidence="13" type="ORF">NCTC10767_04875</name>
</gene>